<dbReference type="EMBL" id="NESQ01000370">
    <property type="protein sequence ID" value="PUU73529.1"/>
    <property type="molecule type" value="Genomic_DNA"/>
</dbReference>
<evidence type="ECO:0000313" key="3">
    <source>
        <dbReference type="Proteomes" id="UP000244722"/>
    </source>
</evidence>
<protein>
    <submittedName>
        <fullName evidence="2">Uncharacterized protein</fullName>
    </submittedName>
</protein>
<reference evidence="2 3" key="1">
    <citation type="submission" date="2017-04" db="EMBL/GenBank/DDBJ databases">
        <title>Draft genome sequence of Tuber borchii Vittad., a whitish edible truffle.</title>
        <authorList>
            <consortium name="DOE Joint Genome Institute"/>
            <person name="Murat C."/>
            <person name="Kuo A."/>
            <person name="Barry K.W."/>
            <person name="Clum A."/>
            <person name="Dockter R.B."/>
            <person name="Fauchery L."/>
            <person name="Iotti M."/>
            <person name="Kohler A."/>
            <person name="Labutti K."/>
            <person name="Lindquist E.A."/>
            <person name="Lipzen A."/>
            <person name="Ohm R.A."/>
            <person name="Wang M."/>
            <person name="Grigoriev I.V."/>
            <person name="Zambonelli A."/>
            <person name="Martin F.M."/>
        </authorList>
    </citation>
    <scope>NUCLEOTIDE SEQUENCE [LARGE SCALE GENOMIC DNA]</scope>
    <source>
        <strain evidence="2 3">Tbo3840</strain>
    </source>
</reference>
<proteinExistence type="predicted"/>
<evidence type="ECO:0000256" key="1">
    <source>
        <dbReference type="SAM" id="SignalP"/>
    </source>
</evidence>
<keyword evidence="3" id="KW-1185">Reference proteome</keyword>
<gene>
    <name evidence="2" type="ORF">B9Z19DRAFT_1094944</name>
</gene>
<feature type="signal peptide" evidence="1">
    <location>
        <begin position="1"/>
        <end position="24"/>
    </location>
</feature>
<dbReference type="Proteomes" id="UP000244722">
    <property type="component" value="Unassembled WGS sequence"/>
</dbReference>
<keyword evidence="1" id="KW-0732">Signal</keyword>
<evidence type="ECO:0000313" key="2">
    <source>
        <dbReference type="EMBL" id="PUU73529.1"/>
    </source>
</evidence>
<feature type="chain" id="PRO_5015711715" evidence="1">
    <location>
        <begin position="25"/>
        <end position="113"/>
    </location>
</feature>
<comment type="caution">
    <text evidence="2">The sequence shown here is derived from an EMBL/GenBank/DDBJ whole genome shotgun (WGS) entry which is preliminary data.</text>
</comment>
<dbReference type="AlphaFoldDB" id="A0A2T6ZDI1"/>
<accession>A0A2T6ZDI1</accession>
<sequence>MPDLISTVALVIQLIALLVSRVRLTQQLQATGDTILAENLGRKWENKDRVPEDLTLAPVHVDVVTVVLLCLAAGMKFSRYSPATSEITMSGKVGAITGPLHPVLGALHVSTVW</sequence>
<organism evidence="2 3">
    <name type="scientific">Tuber borchii</name>
    <name type="common">White truffle</name>
    <dbReference type="NCBI Taxonomy" id="42251"/>
    <lineage>
        <taxon>Eukaryota</taxon>
        <taxon>Fungi</taxon>
        <taxon>Dikarya</taxon>
        <taxon>Ascomycota</taxon>
        <taxon>Pezizomycotina</taxon>
        <taxon>Pezizomycetes</taxon>
        <taxon>Pezizales</taxon>
        <taxon>Tuberaceae</taxon>
        <taxon>Tuber</taxon>
    </lineage>
</organism>
<name>A0A2T6ZDI1_TUBBO</name>